<dbReference type="AlphaFoldDB" id="A0A5M6C0L4"/>
<feature type="region of interest" description="Disordered" evidence="1">
    <location>
        <begin position="368"/>
        <end position="438"/>
    </location>
</feature>
<feature type="compositionally biased region" description="Pro residues" evidence="1">
    <location>
        <begin position="427"/>
        <end position="438"/>
    </location>
</feature>
<sequence length="511" mass="57410">MPMPFYRVRQDLEDPIASSSKVTLDHCHEDRDWDPISLVRPREVPIQKWRLRDIILPRPSLRQTRAILLEGTHTPSVRRKMSLTNRSPVYPLPGSGSGVESGAETVIIEAKKERKIRRKGSVQNFLTRVGSRVTGTGKESCLNPDPSSGSKSKIKRRRRGSHESEDDDDDSLLSQEWEMITPPLTTASSSTPSPNPSASAEGSGSDELQIQLSTHPFPSPPIRRPLSYEMERQRERALPRDHPFHPGNVSPPLASPSEQISPNHIRPSFGTRPPIQSAFETNLPAQRTTTTAADDDNRIQHLSALLDSLKALRSTLYAHNSAALLILETEGKVLPPSVKADLERRLDEWWVSWGSVLNAAGRRVGRSLNQAQARERVRDSPRSSFDVPPPLHREWDQPPRGQAGETSVAHPRRSKSRTKSKIATHPTPAPMPDLIPPPLTSDTIERLIWYLEERGQVASGTFTRMFGSRARVRKMSEEEVKEADEKGLRTWQTGEWGRIERESWRMGRVSA</sequence>
<dbReference type="EMBL" id="CP144056">
    <property type="protein sequence ID" value="WWD18900.1"/>
    <property type="molecule type" value="Genomic_DNA"/>
</dbReference>
<evidence type="ECO:0000256" key="1">
    <source>
        <dbReference type="SAM" id="MobiDB-lite"/>
    </source>
</evidence>
<feature type="compositionally biased region" description="Basic and acidic residues" evidence="1">
    <location>
        <begin position="231"/>
        <end position="244"/>
    </location>
</feature>
<proteinExistence type="predicted"/>
<dbReference type="Proteomes" id="UP000322225">
    <property type="component" value="Chromosome 6"/>
</dbReference>
<gene>
    <name evidence="2" type="ORF">CI109_103356</name>
</gene>
<feature type="compositionally biased region" description="Low complexity" evidence="1">
    <location>
        <begin position="181"/>
        <end position="200"/>
    </location>
</feature>
<feature type="compositionally biased region" description="Basic residues" evidence="1">
    <location>
        <begin position="410"/>
        <end position="422"/>
    </location>
</feature>
<reference evidence="2" key="2">
    <citation type="submission" date="2024-01" db="EMBL/GenBank/DDBJ databases">
        <title>Comparative genomics of Cryptococcus and Kwoniella reveals pathogenesis evolution and contrasting modes of karyotype evolution via chromosome fusion or intercentromeric recombination.</title>
        <authorList>
            <person name="Coelho M.A."/>
            <person name="David-Palma M."/>
            <person name="Shea T."/>
            <person name="Bowers K."/>
            <person name="McGinley-Smith S."/>
            <person name="Mohammad A.W."/>
            <person name="Gnirke A."/>
            <person name="Yurkov A.M."/>
            <person name="Nowrousian M."/>
            <person name="Sun S."/>
            <person name="Cuomo C.A."/>
            <person name="Heitman J."/>
        </authorList>
    </citation>
    <scope>NUCLEOTIDE SEQUENCE</scope>
    <source>
        <strain evidence="2">CBS 12478</strain>
    </source>
</reference>
<dbReference type="RefSeq" id="XP_031860073.1">
    <property type="nucleotide sequence ID" value="XM_032005584.1"/>
</dbReference>
<evidence type="ECO:0000313" key="2">
    <source>
        <dbReference type="EMBL" id="WWD18900.1"/>
    </source>
</evidence>
<feature type="region of interest" description="Disordered" evidence="1">
    <location>
        <begin position="127"/>
        <end position="206"/>
    </location>
</feature>
<dbReference type="OrthoDB" id="2575715at2759"/>
<dbReference type="GeneID" id="43589734"/>
<protein>
    <submittedName>
        <fullName evidence="2">Uncharacterized protein</fullName>
    </submittedName>
</protein>
<dbReference type="KEGG" id="ksn:43589734"/>
<organism evidence="2 3">
    <name type="scientific">Kwoniella shandongensis</name>
    <dbReference type="NCBI Taxonomy" id="1734106"/>
    <lineage>
        <taxon>Eukaryota</taxon>
        <taxon>Fungi</taxon>
        <taxon>Dikarya</taxon>
        <taxon>Basidiomycota</taxon>
        <taxon>Agaricomycotina</taxon>
        <taxon>Tremellomycetes</taxon>
        <taxon>Tremellales</taxon>
        <taxon>Cryptococcaceae</taxon>
        <taxon>Kwoniella</taxon>
    </lineage>
</organism>
<evidence type="ECO:0000313" key="3">
    <source>
        <dbReference type="Proteomes" id="UP000322225"/>
    </source>
</evidence>
<feature type="region of interest" description="Disordered" evidence="1">
    <location>
        <begin position="231"/>
        <end position="269"/>
    </location>
</feature>
<reference evidence="2" key="1">
    <citation type="submission" date="2017-08" db="EMBL/GenBank/DDBJ databases">
        <authorList>
            <person name="Cuomo C."/>
            <person name="Billmyre B."/>
            <person name="Heitman J."/>
        </authorList>
    </citation>
    <scope>NUCLEOTIDE SEQUENCE</scope>
    <source>
        <strain evidence="2">CBS 12478</strain>
    </source>
</reference>
<keyword evidence="3" id="KW-1185">Reference proteome</keyword>
<accession>A0A5M6C0L4</accession>
<name>A0A5M6C0L4_9TREE</name>